<dbReference type="InterPro" id="IPR001296">
    <property type="entry name" value="Glyco_trans_1"/>
</dbReference>
<dbReference type="PANTHER" id="PTHR12526">
    <property type="entry name" value="GLYCOSYLTRANSFERASE"/>
    <property type="match status" value="1"/>
</dbReference>
<dbReference type="CDD" id="cd03818">
    <property type="entry name" value="GT4_ExpC-like"/>
    <property type="match status" value="1"/>
</dbReference>
<dbReference type="Gene3D" id="3.40.50.2000">
    <property type="entry name" value="Glycogen Phosphorylase B"/>
    <property type="match status" value="1"/>
</dbReference>
<dbReference type="Proteomes" id="UP000239724">
    <property type="component" value="Unassembled WGS sequence"/>
</dbReference>
<feature type="domain" description="Glycosyl transferase family 1" evidence="1">
    <location>
        <begin position="213"/>
        <end position="382"/>
    </location>
</feature>
<evidence type="ECO:0000259" key="1">
    <source>
        <dbReference type="Pfam" id="PF00534"/>
    </source>
</evidence>
<keyword evidence="3" id="KW-0808">Transferase</keyword>
<dbReference type="EMBL" id="NHRY01000245">
    <property type="protein sequence ID" value="PPQ28276.1"/>
    <property type="molecule type" value="Genomic_DNA"/>
</dbReference>
<name>A0A2S6N110_RHOGL</name>
<reference evidence="3 4" key="1">
    <citation type="journal article" date="2018" name="Arch. Microbiol.">
        <title>New insights into the metabolic potential of the phototrophic purple bacterium Rhodopila globiformis DSM 161(T) from its draft genome sequence and evidence for a vanadium-dependent nitrogenase.</title>
        <authorList>
            <person name="Imhoff J.F."/>
            <person name="Rahn T."/>
            <person name="Kunzel S."/>
            <person name="Neulinger S.C."/>
        </authorList>
    </citation>
    <scope>NUCLEOTIDE SEQUENCE [LARGE SCALE GENOMIC DNA]</scope>
    <source>
        <strain evidence="3 4">DSM 161</strain>
    </source>
</reference>
<evidence type="ECO:0000313" key="4">
    <source>
        <dbReference type="Proteomes" id="UP000239724"/>
    </source>
</evidence>
<dbReference type="SUPFAM" id="SSF53756">
    <property type="entry name" value="UDP-Glycosyltransferase/glycogen phosphorylase"/>
    <property type="match status" value="1"/>
</dbReference>
<protein>
    <submittedName>
        <fullName evidence="3">Glycosyl transferase</fullName>
    </submittedName>
</protein>
<dbReference type="InterPro" id="IPR022623">
    <property type="entry name" value="Glyco_trans_4"/>
</dbReference>
<keyword evidence="4" id="KW-1185">Reference proteome</keyword>
<gene>
    <name evidence="3" type="ORF">CCS01_24510</name>
</gene>
<dbReference type="Pfam" id="PF12000">
    <property type="entry name" value="Glyco_trans_4_3"/>
    <property type="match status" value="1"/>
</dbReference>
<dbReference type="AlphaFoldDB" id="A0A2S6N110"/>
<evidence type="ECO:0000259" key="2">
    <source>
        <dbReference type="Pfam" id="PF12000"/>
    </source>
</evidence>
<dbReference type="Pfam" id="PF00534">
    <property type="entry name" value="Glycos_transf_1"/>
    <property type="match status" value="1"/>
</dbReference>
<comment type="caution">
    <text evidence="3">The sequence shown here is derived from an EMBL/GenBank/DDBJ whole genome shotgun (WGS) entry which is preliminary data.</text>
</comment>
<proteinExistence type="predicted"/>
<feature type="domain" description="Glycosyl transferase family 4" evidence="2">
    <location>
        <begin position="26"/>
        <end position="190"/>
    </location>
</feature>
<accession>A0A2S6N110</accession>
<sequence>MKFLFVHQNFPGQFLHIVRQLAADQRHEVLFITEPNANQITGVRKIPYARPQLDTPETHLSARELDNGVRRAEAVFRAAYGLGHLGFKPDIIIGHHGWGEMLNLRDVWPDVPMLGYMEFYYQYDKADVGFDPEFPSHPFDYPRIRAKNAINHIALNLGGTGQTPTKWQLSTYPDWARPGIELVWEGVDLAKCAPDQQVRKKNLQVGDLIVRPGDKLVTYVSRDLEPYRGFHIMMRALPTLLRARQDIKVVLVGGDGVSYGSGPRQGANWREVMLAEVGKDIDRDRIVFPGRIPYATYLSMLQRSDAHVYLTYPFVASWSLRESLAIGCPVIGSDTQPVQEFLTHGENGLLVPFLEPQTLAQTVLDLLEDKALNRRLRANAREYAEKHLGMKDYLAAYNRLIERLTGENPAAPAVLARSRKPAAAAGTAKAAMPRRKRLVTAA</sequence>
<organism evidence="3 4">
    <name type="scientific">Rhodopila globiformis</name>
    <name type="common">Rhodopseudomonas globiformis</name>
    <dbReference type="NCBI Taxonomy" id="1071"/>
    <lineage>
        <taxon>Bacteria</taxon>
        <taxon>Pseudomonadati</taxon>
        <taxon>Pseudomonadota</taxon>
        <taxon>Alphaproteobacteria</taxon>
        <taxon>Acetobacterales</taxon>
        <taxon>Acetobacteraceae</taxon>
        <taxon>Rhodopila</taxon>
    </lineage>
</organism>
<dbReference type="RefSeq" id="WP_104521453.1">
    <property type="nucleotide sequence ID" value="NZ_NHRY01000245.1"/>
</dbReference>
<evidence type="ECO:0000313" key="3">
    <source>
        <dbReference type="EMBL" id="PPQ28276.1"/>
    </source>
</evidence>
<dbReference type="GO" id="GO:0016757">
    <property type="term" value="F:glycosyltransferase activity"/>
    <property type="evidence" value="ECO:0007669"/>
    <property type="project" value="InterPro"/>
</dbReference>
<dbReference type="OrthoDB" id="9793726at2"/>